<dbReference type="InterPro" id="IPR000709">
    <property type="entry name" value="Leu_Ile_Val-bd"/>
</dbReference>
<dbReference type="PANTHER" id="PTHR30483">
    <property type="entry name" value="LEUCINE-SPECIFIC-BINDING PROTEIN"/>
    <property type="match status" value="1"/>
</dbReference>
<dbReference type="InterPro" id="IPR051010">
    <property type="entry name" value="BCAA_transport"/>
</dbReference>
<protein>
    <submittedName>
        <fullName evidence="7">Branched-chain amino acid transport system substrate-binding protein</fullName>
    </submittedName>
</protein>
<gene>
    <name evidence="7" type="ORF">SAMN05216561_109103</name>
</gene>
<evidence type="ECO:0000313" key="7">
    <source>
        <dbReference type="EMBL" id="SFI49949.1"/>
    </source>
</evidence>
<dbReference type="Pfam" id="PF13458">
    <property type="entry name" value="Peripla_BP_6"/>
    <property type="match status" value="1"/>
</dbReference>
<dbReference type="SUPFAM" id="SSF53822">
    <property type="entry name" value="Periplasmic binding protein-like I"/>
    <property type="match status" value="1"/>
</dbReference>
<dbReference type="InterPro" id="IPR028081">
    <property type="entry name" value="Leu-bd"/>
</dbReference>
<dbReference type="OrthoDB" id="7337537at2"/>
<keyword evidence="4" id="KW-0029">Amino-acid transport</keyword>
<feature type="domain" description="Leucine-binding protein" evidence="6">
    <location>
        <begin position="34"/>
        <end position="388"/>
    </location>
</feature>
<evidence type="ECO:0000256" key="5">
    <source>
        <dbReference type="SAM" id="SignalP"/>
    </source>
</evidence>
<evidence type="ECO:0000256" key="4">
    <source>
        <dbReference type="ARBA" id="ARBA00022970"/>
    </source>
</evidence>
<reference evidence="7 8" key="1">
    <citation type="submission" date="2016-10" db="EMBL/GenBank/DDBJ databases">
        <authorList>
            <person name="de Groot N.N."/>
        </authorList>
    </citation>
    <scope>NUCLEOTIDE SEQUENCE [LARGE SCALE GENOMIC DNA]</scope>
    <source>
        <strain evidence="7 8">CGMCC 1.11156</strain>
    </source>
</reference>
<name>A0A1I3IPX1_9ACTN</name>
<dbReference type="GO" id="GO:0006865">
    <property type="term" value="P:amino acid transport"/>
    <property type="evidence" value="ECO:0007669"/>
    <property type="project" value="UniProtKB-KW"/>
</dbReference>
<dbReference type="EMBL" id="FOQG01000009">
    <property type="protein sequence ID" value="SFI49949.1"/>
    <property type="molecule type" value="Genomic_DNA"/>
</dbReference>
<feature type="signal peptide" evidence="5">
    <location>
        <begin position="1"/>
        <end position="20"/>
    </location>
</feature>
<dbReference type="Gene3D" id="3.40.50.2300">
    <property type="match status" value="2"/>
</dbReference>
<comment type="similarity">
    <text evidence="1">Belongs to the leucine-binding protein family.</text>
</comment>
<dbReference type="STRING" id="1005945.SAMN05216561_109103"/>
<keyword evidence="3 5" id="KW-0732">Signal</keyword>
<accession>A0A1I3IPX1</accession>
<dbReference type="PROSITE" id="PS51257">
    <property type="entry name" value="PROKAR_LIPOPROTEIN"/>
    <property type="match status" value="1"/>
</dbReference>
<proteinExistence type="inferred from homology"/>
<evidence type="ECO:0000256" key="1">
    <source>
        <dbReference type="ARBA" id="ARBA00010062"/>
    </source>
</evidence>
<dbReference type="InterPro" id="IPR028082">
    <property type="entry name" value="Peripla_BP_I"/>
</dbReference>
<organism evidence="7 8">
    <name type="scientific">Nocardioides psychrotolerans</name>
    <dbReference type="NCBI Taxonomy" id="1005945"/>
    <lineage>
        <taxon>Bacteria</taxon>
        <taxon>Bacillati</taxon>
        <taxon>Actinomycetota</taxon>
        <taxon>Actinomycetes</taxon>
        <taxon>Propionibacteriales</taxon>
        <taxon>Nocardioidaceae</taxon>
        <taxon>Nocardioides</taxon>
    </lineage>
</organism>
<keyword evidence="8" id="KW-1185">Reference proteome</keyword>
<evidence type="ECO:0000313" key="8">
    <source>
        <dbReference type="Proteomes" id="UP000198649"/>
    </source>
</evidence>
<evidence type="ECO:0000256" key="2">
    <source>
        <dbReference type="ARBA" id="ARBA00022448"/>
    </source>
</evidence>
<dbReference type="AlphaFoldDB" id="A0A1I3IPX1"/>
<dbReference type="RefSeq" id="WP_091113801.1">
    <property type="nucleotide sequence ID" value="NZ_BKAF01000011.1"/>
</dbReference>
<sequence>MLRARAGTLVLVVVALSAAACGGGGSSSGSSDSTIKLGVINPFSGALASGGVAVTQGYEVAVDEINASGGLLGKQVEIVKGDASTPEQGISEANRLATSENVDVFIGTYLSAVANTASQTAERYGKLYWETNGLATDLTERGLSNFVRSGPSATAFGEVSAESVETLVAPSINKDVQGLKVCLSHEQSIYGESVAIVQEQMLSDAGADVVATVAYDPAAPDLGNVILRCQEGDPDVWMSTGYTSDSNLLLQTAAQQGFQPAATMLVGSGDTSETQKSVPEADLSGVFVTSYLHNDAAESYAPGISDFLAAYEKKFTGEPTFPQTMAAYTGAKLLFEAIEKAGSTDPEAIRKVLPELEKELGSTAAGFGEKFDDEFQNTLALPAVVQWQSGKTVTVYPEAAAPEGAKPLAAE</sequence>
<keyword evidence="2" id="KW-0813">Transport</keyword>
<dbReference type="PANTHER" id="PTHR30483:SF37">
    <property type="entry name" value="ABC TRANSPORTER SUBSTRATE-BINDING PROTEIN"/>
    <property type="match status" value="1"/>
</dbReference>
<dbReference type="CDD" id="cd06340">
    <property type="entry name" value="PBP1_ABC_ligand_binding-like"/>
    <property type="match status" value="1"/>
</dbReference>
<evidence type="ECO:0000259" key="6">
    <source>
        <dbReference type="Pfam" id="PF13458"/>
    </source>
</evidence>
<dbReference type="PRINTS" id="PR00337">
    <property type="entry name" value="LEUILEVALBP"/>
</dbReference>
<feature type="chain" id="PRO_5011606794" evidence="5">
    <location>
        <begin position="21"/>
        <end position="411"/>
    </location>
</feature>
<evidence type="ECO:0000256" key="3">
    <source>
        <dbReference type="ARBA" id="ARBA00022729"/>
    </source>
</evidence>
<dbReference type="Proteomes" id="UP000198649">
    <property type="component" value="Unassembled WGS sequence"/>
</dbReference>